<evidence type="ECO:0000259" key="1">
    <source>
        <dbReference type="Pfam" id="PF13302"/>
    </source>
</evidence>
<feature type="domain" description="N-acetyltransferase" evidence="1">
    <location>
        <begin position="18"/>
        <end position="157"/>
    </location>
</feature>
<dbReference type="PANTHER" id="PTHR43415">
    <property type="entry name" value="SPERMIDINE N(1)-ACETYLTRANSFERASE"/>
    <property type="match status" value="1"/>
</dbReference>
<dbReference type="SUPFAM" id="SSF55729">
    <property type="entry name" value="Acyl-CoA N-acyltransferases (Nat)"/>
    <property type="match status" value="1"/>
</dbReference>
<accession>A0A1M5GQH7</accession>
<evidence type="ECO:0000313" key="2">
    <source>
        <dbReference type="EMBL" id="SHG05831.1"/>
    </source>
</evidence>
<protein>
    <submittedName>
        <fullName evidence="2">Protein N-acetyltransferase, RimJ/RimL family</fullName>
    </submittedName>
</protein>
<keyword evidence="2" id="KW-0808">Transferase</keyword>
<name>A0A1M5GQH7_9ALTE</name>
<dbReference type="Gene3D" id="3.40.630.30">
    <property type="match status" value="1"/>
</dbReference>
<sequence>MRSDTPVNQWEVSAFQVSLTPIAEAHQAQIRAWRNQPEIRQQMLASEEISEEQQQAWFKKTKYDPKQLHWVVHFRGRPIGVTNVKSLEMGKAASQATVLEPGLYIGEQAYQNNIIAFAPTLAMYDFCFEHFNVQQFRAIVKSSNTPAMHYNEKLGYQRVEEGELCVLELNVEDYRQHTKTIRQFLSRERKANTVKRKT</sequence>
<evidence type="ECO:0000313" key="3">
    <source>
        <dbReference type="Proteomes" id="UP000184520"/>
    </source>
</evidence>
<reference evidence="3" key="1">
    <citation type="submission" date="2016-11" db="EMBL/GenBank/DDBJ databases">
        <authorList>
            <person name="Varghese N."/>
            <person name="Submissions S."/>
        </authorList>
    </citation>
    <scope>NUCLEOTIDE SEQUENCE [LARGE SCALE GENOMIC DNA]</scope>
    <source>
        <strain evidence="3">CGMCC 1.8995</strain>
    </source>
</reference>
<dbReference type="InterPro" id="IPR016181">
    <property type="entry name" value="Acyl_CoA_acyltransferase"/>
</dbReference>
<dbReference type="Pfam" id="PF13302">
    <property type="entry name" value="Acetyltransf_3"/>
    <property type="match status" value="1"/>
</dbReference>
<dbReference type="AlphaFoldDB" id="A0A1M5GQH7"/>
<dbReference type="GO" id="GO:0016747">
    <property type="term" value="F:acyltransferase activity, transferring groups other than amino-acyl groups"/>
    <property type="evidence" value="ECO:0007669"/>
    <property type="project" value="InterPro"/>
</dbReference>
<dbReference type="Proteomes" id="UP000184520">
    <property type="component" value="Unassembled WGS sequence"/>
</dbReference>
<dbReference type="InterPro" id="IPR000182">
    <property type="entry name" value="GNAT_dom"/>
</dbReference>
<gene>
    <name evidence="2" type="ORF">SAMN05216361_1122</name>
</gene>
<organism evidence="2 3">
    <name type="scientific">Marisediminitalea aggregata</name>
    <dbReference type="NCBI Taxonomy" id="634436"/>
    <lineage>
        <taxon>Bacteria</taxon>
        <taxon>Pseudomonadati</taxon>
        <taxon>Pseudomonadota</taxon>
        <taxon>Gammaproteobacteria</taxon>
        <taxon>Alteromonadales</taxon>
        <taxon>Alteromonadaceae</taxon>
        <taxon>Marisediminitalea</taxon>
    </lineage>
</organism>
<dbReference type="EMBL" id="FQWD01000002">
    <property type="protein sequence ID" value="SHG05831.1"/>
    <property type="molecule type" value="Genomic_DNA"/>
</dbReference>
<dbReference type="STRING" id="634436.SAMN05216361_1122"/>
<keyword evidence="3" id="KW-1185">Reference proteome</keyword>
<dbReference type="PANTHER" id="PTHR43415:SF3">
    <property type="entry name" value="GNAT-FAMILY ACETYLTRANSFERASE"/>
    <property type="match status" value="1"/>
</dbReference>
<proteinExistence type="predicted"/>
<dbReference type="RefSeq" id="WP_073319168.1">
    <property type="nucleotide sequence ID" value="NZ_FQWD01000002.1"/>
</dbReference>